<dbReference type="Proteomes" id="UP001217083">
    <property type="component" value="Unassembled WGS sequence"/>
</dbReference>
<feature type="transmembrane region" description="Helical" evidence="1">
    <location>
        <begin position="116"/>
        <end position="136"/>
    </location>
</feature>
<comment type="caution">
    <text evidence="3">The sequence shown here is derived from an EMBL/GenBank/DDBJ whole genome shotgun (WGS) entry which is preliminary data.</text>
</comment>
<organism evidence="3 4">
    <name type="scientific">Flagellimonas okinawensis</name>
    <dbReference type="NCBI Taxonomy" id="3031324"/>
    <lineage>
        <taxon>Bacteria</taxon>
        <taxon>Pseudomonadati</taxon>
        <taxon>Bacteroidota</taxon>
        <taxon>Flavobacteriia</taxon>
        <taxon>Flavobacteriales</taxon>
        <taxon>Flavobacteriaceae</taxon>
        <taxon>Flagellimonas</taxon>
    </lineage>
</organism>
<protein>
    <submittedName>
        <fullName evidence="3">DUF4328 domain-containing protein</fullName>
    </submittedName>
</protein>
<dbReference type="InterPro" id="IPR025565">
    <property type="entry name" value="DUF4328"/>
</dbReference>
<evidence type="ECO:0000313" key="4">
    <source>
        <dbReference type="Proteomes" id="UP001217083"/>
    </source>
</evidence>
<accession>A0ABT5XLI1</accession>
<proteinExistence type="predicted"/>
<gene>
    <name evidence="3" type="ORF">PY091_05965</name>
</gene>
<feature type="transmembrane region" description="Helical" evidence="1">
    <location>
        <begin position="238"/>
        <end position="258"/>
    </location>
</feature>
<sequence>MTREERLVSCKQCNNRQLDFNKGLLCKLTGKEADFEGECPDFEHDAYNTYIRKVKETIRPNKKRAQWAEYLIWILLGLGLISLYSSYLQYDLLLKIQEGFYVSDHEITSNDLREGIIGVVITILYVVSVITFIRWFRRAYYNLSSRTDIRYDEGWAAGSWFVPILNLFRPYQIMKEIDDESSNLIEKHSQEPISDSTALIGFWWALWIISGVVGRYVFRTSLNAESLEELMTSTQVDMLGVAFDVPLSLITVFMIRAISKKEELLLKLESKSKEEDLN</sequence>
<keyword evidence="1" id="KW-0472">Membrane</keyword>
<evidence type="ECO:0000259" key="2">
    <source>
        <dbReference type="Pfam" id="PF14219"/>
    </source>
</evidence>
<evidence type="ECO:0000256" key="1">
    <source>
        <dbReference type="SAM" id="Phobius"/>
    </source>
</evidence>
<dbReference type="Pfam" id="PF14219">
    <property type="entry name" value="DUF4328"/>
    <property type="match status" value="1"/>
</dbReference>
<name>A0ABT5XLI1_9FLAO</name>
<keyword evidence="1" id="KW-1133">Transmembrane helix</keyword>
<feature type="domain" description="DUF4328" evidence="2">
    <location>
        <begin position="103"/>
        <end position="259"/>
    </location>
</feature>
<reference evidence="3 4" key="1">
    <citation type="submission" date="2023-03" db="EMBL/GenBank/DDBJ databases">
        <title>Muricauda XX sp. nov. and Muricauda XXX sp. nov., two novel species isolated from Okinawa Trough.</title>
        <authorList>
            <person name="Cao W."/>
            <person name="Deng X."/>
        </authorList>
    </citation>
    <scope>NUCLEOTIDE SEQUENCE [LARGE SCALE GENOMIC DNA]</scope>
    <source>
        <strain evidence="3 4">81s02</strain>
    </source>
</reference>
<keyword evidence="1" id="KW-0812">Transmembrane</keyword>
<keyword evidence="4" id="KW-1185">Reference proteome</keyword>
<feature type="transmembrane region" description="Helical" evidence="1">
    <location>
        <begin position="67"/>
        <end position="87"/>
    </location>
</feature>
<dbReference type="RefSeq" id="WP_275648799.1">
    <property type="nucleotide sequence ID" value="NZ_JARFVA010000002.1"/>
</dbReference>
<dbReference type="EMBL" id="JARFVA010000002">
    <property type="protein sequence ID" value="MDF0706755.1"/>
    <property type="molecule type" value="Genomic_DNA"/>
</dbReference>
<feature type="transmembrane region" description="Helical" evidence="1">
    <location>
        <begin position="197"/>
        <end position="218"/>
    </location>
</feature>
<evidence type="ECO:0000313" key="3">
    <source>
        <dbReference type="EMBL" id="MDF0706755.1"/>
    </source>
</evidence>